<keyword evidence="2 4" id="KW-0479">Metal-binding</keyword>
<evidence type="ECO:0000256" key="4">
    <source>
        <dbReference type="RuleBase" id="RU003682"/>
    </source>
</evidence>
<dbReference type="GO" id="GO:0046872">
    <property type="term" value="F:metal ion binding"/>
    <property type="evidence" value="ECO:0007669"/>
    <property type="project" value="UniProtKB-KW"/>
</dbReference>
<dbReference type="InterPro" id="IPR005123">
    <property type="entry name" value="Oxoglu/Fe-dep_dioxygenase_dom"/>
</dbReference>
<evidence type="ECO:0000256" key="3">
    <source>
        <dbReference type="ARBA" id="ARBA00023004"/>
    </source>
</evidence>
<dbReference type="InterPro" id="IPR044861">
    <property type="entry name" value="IPNS-like_FE2OG_OXY"/>
</dbReference>
<protein>
    <submittedName>
        <fullName evidence="6">Oxygenase</fullName>
    </submittedName>
</protein>
<dbReference type="AlphaFoldDB" id="A0AAV3P275"/>
<evidence type="ECO:0000256" key="2">
    <source>
        <dbReference type="ARBA" id="ARBA00022723"/>
    </source>
</evidence>
<proteinExistence type="inferred from homology"/>
<gene>
    <name evidence="6" type="ORF">LIER_05372</name>
</gene>
<dbReference type="InterPro" id="IPR027443">
    <property type="entry name" value="IPNS-like_sf"/>
</dbReference>
<name>A0AAV3P275_LITER</name>
<keyword evidence="3 4" id="KW-0408">Iron</keyword>
<dbReference type="Pfam" id="PF03171">
    <property type="entry name" value="2OG-FeII_Oxy"/>
    <property type="match status" value="1"/>
</dbReference>
<evidence type="ECO:0000313" key="7">
    <source>
        <dbReference type="Proteomes" id="UP001454036"/>
    </source>
</evidence>
<dbReference type="InterPro" id="IPR026992">
    <property type="entry name" value="DIOX_N"/>
</dbReference>
<evidence type="ECO:0000256" key="1">
    <source>
        <dbReference type="ARBA" id="ARBA00008056"/>
    </source>
</evidence>
<dbReference type="Gene3D" id="2.60.120.330">
    <property type="entry name" value="B-lactam Antibiotic, Isopenicillin N Synthase, Chain"/>
    <property type="match status" value="1"/>
</dbReference>
<dbReference type="EMBL" id="BAABME010000735">
    <property type="protein sequence ID" value="GAA0145106.1"/>
    <property type="molecule type" value="Genomic_DNA"/>
</dbReference>
<reference evidence="6 7" key="1">
    <citation type="submission" date="2024-01" db="EMBL/GenBank/DDBJ databases">
        <title>The complete chloroplast genome sequence of Lithospermum erythrorhizon: insights into the phylogenetic relationship among Boraginaceae species and the maternal lineages of purple gromwells.</title>
        <authorList>
            <person name="Okada T."/>
            <person name="Watanabe K."/>
        </authorList>
    </citation>
    <scope>NUCLEOTIDE SEQUENCE [LARGE SCALE GENOMIC DNA]</scope>
</reference>
<dbReference type="SUPFAM" id="SSF51197">
    <property type="entry name" value="Clavaminate synthase-like"/>
    <property type="match status" value="1"/>
</dbReference>
<evidence type="ECO:0000259" key="5">
    <source>
        <dbReference type="PROSITE" id="PS51471"/>
    </source>
</evidence>
<keyword evidence="7" id="KW-1185">Reference proteome</keyword>
<keyword evidence="4" id="KW-0560">Oxidoreductase</keyword>
<comment type="caution">
    <text evidence="6">The sequence shown here is derived from an EMBL/GenBank/DDBJ whole genome shotgun (WGS) entry which is preliminary data.</text>
</comment>
<organism evidence="6 7">
    <name type="scientific">Lithospermum erythrorhizon</name>
    <name type="common">Purple gromwell</name>
    <name type="synonym">Lithospermum officinale var. erythrorhizon</name>
    <dbReference type="NCBI Taxonomy" id="34254"/>
    <lineage>
        <taxon>Eukaryota</taxon>
        <taxon>Viridiplantae</taxon>
        <taxon>Streptophyta</taxon>
        <taxon>Embryophyta</taxon>
        <taxon>Tracheophyta</taxon>
        <taxon>Spermatophyta</taxon>
        <taxon>Magnoliopsida</taxon>
        <taxon>eudicotyledons</taxon>
        <taxon>Gunneridae</taxon>
        <taxon>Pentapetalae</taxon>
        <taxon>asterids</taxon>
        <taxon>lamiids</taxon>
        <taxon>Boraginales</taxon>
        <taxon>Boraginaceae</taxon>
        <taxon>Boraginoideae</taxon>
        <taxon>Lithospermeae</taxon>
        <taxon>Lithospermum</taxon>
    </lineage>
</organism>
<dbReference type="GO" id="GO:0002238">
    <property type="term" value="P:response to molecule of fungal origin"/>
    <property type="evidence" value="ECO:0007669"/>
    <property type="project" value="UniProtKB-ARBA"/>
</dbReference>
<dbReference type="Proteomes" id="UP001454036">
    <property type="component" value="Unassembled WGS sequence"/>
</dbReference>
<dbReference type="GO" id="GO:0016706">
    <property type="term" value="F:2-oxoglutarate-dependent dioxygenase activity"/>
    <property type="evidence" value="ECO:0007669"/>
    <property type="project" value="UniProtKB-ARBA"/>
</dbReference>
<dbReference type="GO" id="GO:0009805">
    <property type="term" value="P:coumarin biosynthetic process"/>
    <property type="evidence" value="ECO:0007669"/>
    <property type="project" value="UniProtKB-ARBA"/>
</dbReference>
<dbReference type="Pfam" id="PF14226">
    <property type="entry name" value="DIOX_N"/>
    <property type="match status" value="1"/>
</dbReference>
<evidence type="ECO:0000313" key="6">
    <source>
        <dbReference type="EMBL" id="GAA0145106.1"/>
    </source>
</evidence>
<dbReference type="PROSITE" id="PS51471">
    <property type="entry name" value="FE2OG_OXY"/>
    <property type="match status" value="1"/>
</dbReference>
<sequence length="339" mass="38606">MARLVSSWYKNVKNMPEEYIFPPDKKPGKFITACTENNPVIDLASLDHDPAATIQQLTKACQEFGFFQVINHGVSEIIIDDTSNVYKEFFDLPSEEKAKYLSVDPKSHCRLYTSTYNYATEEKHFWRDNLTHSCYPLEDCMQFWPEKPIRYKEIVGAYSAEVRKLVLKILDLICDVLGVEKGYFSEELSGVNLLSVNHYPPCPDPTSALGMHSHCDPNLITILHQGTIHGLQVLKDGQWIWAEPLPHAFVVILGCQMQIISNDKFKSAEHRVVTNSEEARTSLGTFVLPSPECYVEIAKSATKASNPQRYKSYRYKDFIGTYGDKSGNHKEVLSSYYLP</sequence>
<comment type="similarity">
    <text evidence="1 4">Belongs to the iron/ascorbate-dependent oxidoreductase family.</text>
</comment>
<dbReference type="PANTHER" id="PTHR47991">
    <property type="entry name" value="OXOGLUTARATE/IRON-DEPENDENT DIOXYGENASE"/>
    <property type="match status" value="1"/>
</dbReference>
<accession>A0AAV3P275</accession>
<dbReference type="InterPro" id="IPR050295">
    <property type="entry name" value="Plant_2OG-oxidoreductases"/>
</dbReference>
<feature type="domain" description="Fe2OG dioxygenase" evidence="5">
    <location>
        <begin position="190"/>
        <end position="289"/>
    </location>
</feature>